<dbReference type="SMART" id="SM00233">
    <property type="entry name" value="PH"/>
    <property type="match status" value="1"/>
</dbReference>
<dbReference type="Pfam" id="PF00621">
    <property type="entry name" value="RhoGEF"/>
    <property type="match status" value="1"/>
</dbReference>
<dbReference type="InterPro" id="IPR051092">
    <property type="entry name" value="FYVE_RhoGEF_PH"/>
</dbReference>
<dbReference type="SUPFAM" id="SSF48065">
    <property type="entry name" value="DBL homology domain (DH-domain)"/>
    <property type="match status" value="1"/>
</dbReference>
<dbReference type="InterPro" id="IPR001849">
    <property type="entry name" value="PH_domain"/>
</dbReference>
<organism evidence="3 4">
    <name type="scientific">Laodelphax striatellus</name>
    <name type="common">Small brown planthopper</name>
    <name type="synonym">Delphax striatella</name>
    <dbReference type="NCBI Taxonomy" id="195883"/>
    <lineage>
        <taxon>Eukaryota</taxon>
        <taxon>Metazoa</taxon>
        <taxon>Ecdysozoa</taxon>
        <taxon>Arthropoda</taxon>
        <taxon>Hexapoda</taxon>
        <taxon>Insecta</taxon>
        <taxon>Pterygota</taxon>
        <taxon>Neoptera</taxon>
        <taxon>Paraneoptera</taxon>
        <taxon>Hemiptera</taxon>
        <taxon>Auchenorrhyncha</taxon>
        <taxon>Fulgoroidea</taxon>
        <taxon>Delphacidae</taxon>
        <taxon>Criomorphinae</taxon>
        <taxon>Laodelphax</taxon>
    </lineage>
</organism>
<name>A0A482XPX3_LAOST</name>
<protein>
    <recommendedName>
        <fullName evidence="5">DH domain-containing protein</fullName>
    </recommendedName>
</protein>
<dbReference type="InParanoid" id="A0A482XPX3"/>
<dbReference type="PROSITE" id="PS50003">
    <property type="entry name" value="PH_DOMAIN"/>
    <property type="match status" value="1"/>
</dbReference>
<evidence type="ECO:0000313" key="4">
    <source>
        <dbReference type="Proteomes" id="UP000291343"/>
    </source>
</evidence>
<dbReference type="InterPro" id="IPR000219">
    <property type="entry name" value="DH_dom"/>
</dbReference>
<dbReference type="Proteomes" id="UP000291343">
    <property type="component" value="Unassembled WGS sequence"/>
</dbReference>
<dbReference type="FunCoup" id="A0A482XPX3">
    <property type="interactions" value="581"/>
</dbReference>
<dbReference type="GO" id="GO:0005085">
    <property type="term" value="F:guanyl-nucleotide exchange factor activity"/>
    <property type="evidence" value="ECO:0007669"/>
    <property type="project" value="InterPro"/>
</dbReference>
<dbReference type="EMBL" id="QKKF02002849">
    <property type="protein sequence ID" value="RZF48023.1"/>
    <property type="molecule type" value="Genomic_DNA"/>
</dbReference>
<feature type="domain" description="PH" evidence="1">
    <location>
        <begin position="259"/>
        <end position="351"/>
    </location>
</feature>
<reference evidence="3 4" key="1">
    <citation type="journal article" date="2017" name="Gigascience">
        <title>Genome sequence of the small brown planthopper, Laodelphax striatellus.</title>
        <authorList>
            <person name="Zhu J."/>
            <person name="Jiang F."/>
            <person name="Wang X."/>
            <person name="Yang P."/>
            <person name="Bao Y."/>
            <person name="Zhao W."/>
            <person name="Wang W."/>
            <person name="Lu H."/>
            <person name="Wang Q."/>
            <person name="Cui N."/>
            <person name="Li J."/>
            <person name="Chen X."/>
            <person name="Luo L."/>
            <person name="Yu J."/>
            <person name="Kang L."/>
            <person name="Cui F."/>
        </authorList>
    </citation>
    <scope>NUCLEOTIDE SEQUENCE [LARGE SCALE GENOMIC DNA]</scope>
    <source>
        <strain evidence="3">Lst14</strain>
    </source>
</reference>
<proteinExistence type="predicted"/>
<dbReference type="PROSITE" id="PS50010">
    <property type="entry name" value="DH_2"/>
    <property type="match status" value="1"/>
</dbReference>
<accession>A0A482XPX3</accession>
<dbReference type="SMART" id="SM00325">
    <property type="entry name" value="RhoGEF"/>
    <property type="match status" value="1"/>
</dbReference>
<dbReference type="PANTHER" id="PTHR12673:SF159">
    <property type="entry name" value="LD03170P"/>
    <property type="match status" value="1"/>
</dbReference>
<dbReference type="SUPFAM" id="SSF50729">
    <property type="entry name" value="PH domain-like"/>
    <property type="match status" value="1"/>
</dbReference>
<dbReference type="GO" id="GO:0005737">
    <property type="term" value="C:cytoplasm"/>
    <property type="evidence" value="ECO:0007669"/>
    <property type="project" value="TreeGrafter"/>
</dbReference>
<dbReference type="CDD" id="cd00160">
    <property type="entry name" value="RhoGEF"/>
    <property type="match status" value="1"/>
</dbReference>
<dbReference type="CDD" id="cd00821">
    <property type="entry name" value="PH"/>
    <property type="match status" value="1"/>
</dbReference>
<sequence>MSYSELNSPERTLSDELKELIDNRNILTAKTKHKVINDLQRDKIEKEEKRLNLQMKTMNELVDSERKYLCQLETLLKFFRAPLEDAVKNTAASKVFENIETIKNLNKVLLQRISTDLTPNKIAEAFIELAPFFKLYTNYTNDYKRTIFAIQEVRRQNQRIDDCVSRQESRPEVANRINSLLIVPVQRVPRYRLLLRELAEHTVMESNERKSVEHALRRIEEVTEFINSQVNQQDNVQRLMQIQMSLAGGKPSIILPGRTLVKEGVLMKVADNEDKGKPRHFVLMSDALMCCKLKSGSLHCSALMPLRKCHAEMVLGRGLFSLTGPGCNLLLYSKDDRVVEEWVDAICHAKLEYEQRISTLQKKISSRPSLHSCITPSNDSFVGIEYNSRKRKLENQENCLPNVKRFLRLTDSSKGSSKQTCSDNGNPQRAVMESNRQEAATGGYYSLFKNFLTRIGNWL</sequence>
<feature type="domain" description="DH" evidence="2">
    <location>
        <begin position="53"/>
        <end position="229"/>
    </location>
</feature>
<dbReference type="InterPro" id="IPR035899">
    <property type="entry name" value="DBL_dom_sf"/>
</dbReference>
<gene>
    <name evidence="3" type="ORF">LSTR_LSTR002089</name>
</gene>
<dbReference type="AlphaFoldDB" id="A0A482XPX3"/>
<evidence type="ECO:0000259" key="1">
    <source>
        <dbReference type="PROSITE" id="PS50003"/>
    </source>
</evidence>
<evidence type="ECO:0008006" key="5">
    <source>
        <dbReference type="Google" id="ProtNLM"/>
    </source>
</evidence>
<dbReference type="InterPro" id="IPR011993">
    <property type="entry name" value="PH-like_dom_sf"/>
</dbReference>
<keyword evidence="4" id="KW-1185">Reference proteome</keyword>
<comment type="caution">
    <text evidence="3">The sequence shown here is derived from an EMBL/GenBank/DDBJ whole genome shotgun (WGS) entry which is preliminary data.</text>
</comment>
<dbReference type="Gene3D" id="2.30.29.30">
    <property type="entry name" value="Pleckstrin-homology domain (PH domain)/Phosphotyrosine-binding domain (PTB)"/>
    <property type="match status" value="1"/>
</dbReference>
<dbReference type="PANTHER" id="PTHR12673">
    <property type="entry name" value="FACIOGENITAL DYSPLASIA PROTEIN"/>
    <property type="match status" value="1"/>
</dbReference>
<dbReference type="SMR" id="A0A482XPX3"/>
<dbReference type="STRING" id="195883.A0A482XPX3"/>
<dbReference type="OrthoDB" id="245697at2759"/>
<dbReference type="Gene3D" id="1.20.900.10">
    <property type="entry name" value="Dbl homology (DH) domain"/>
    <property type="match status" value="1"/>
</dbReference>
<evidence type="ECO:0000313" key="3">
    <source>
        <dbReference type="EMBL" id="RZF48023.1"/>
    </source>
</evidence>
<evidence type="ECO:0000259" key="2">
    <source>
        <dbReference type="PROSITE" id="PS50010"/>
    </source>
</evidence>